<reference evidence="2 3" key="1">
    <citation type="submission" date="2018-01" db="EMBL/GenBank/DDBJ databases">
        <title>Complete genome sequences of the type strains of Marinobacter flavimaris and Marinobacter maroccanus.</title>
        <authorList>
            <person name="Palau M."/>
            <person name="Boujida N."/>
            <person name="Manresa A."/>
            <person name="Minana-Galbis D."/>
        </authorList>
    </citation>
    <scope>NUCLEOTIDE SEQUENCE [LARGE SCALE GENOMIC DNA]</scope>
    <source>
        <strain evidence="2 3">N4</strain>
    </source>
</reference>
<evidence type="ECO:0000313" key="3">
    <source>
        <dbReference type="Proteomes" id="UP000239917"/>
    </source>
</evidence>
<gene>
    <name evidence="2" type="ORF">KEHDKFFH_02125</name>
</gene>
<protein>
    <submittedName>
        <fullName evidence="2">DUF4381 domain-containing protein</fullName>
    </submittedName>
</protein>
<comment type="caution">
    <text evidence="2">The sequence shown here is derived from an EMBL/GenBank/DDBJ whole genome shotgun (WGS) entry which is preliminary data.</text>
</comment>
<organism evidence="2 3">
    <name type="scientific">Marinobacter maroccanus</name>
    <dbReference type="NCBI Taxonomy" id="2055143"/>
    <lineage>
        <taxon>Bacteria</taxon>
        <taxon>Pseudomonadati</taxon>
        <taxon>Pseudomonadota</taxon>
        <taxon>Gammaproteobacteria</taxon>
        <taxon>Pseudomonadales</taxon>
        <taxon>Marinobacteraceae</taxon>
        <taxon>Marinobacter</taxon>
    </lineage>
</organism>
<sequence>MNPQDPLSQLRDIHLPETGGFWPPAPGWWVLAILIVTGLAALICLLIRRRRRNRWFRTARTELARLERIAASEPWWFVQLNMLLKQAARERYPDQHPEALSGDAWVEFLLATAPRDRIASRPVAEALVSSAWRPKVSAEPTEALAFARLWLGGQKC</sequence>
<keyword evidence="1" id="KW-1133">Transmembrane helix</keyword>
<accession>A0A2S5ZFS0</accession>
<dbReference type="RefSeq" id="WP_104320379.1">
    <property type="nucleotide sequence ID" value="NZ_PSSX01000001.1"/>
</dbReference>
<dbReference type="AlphaFoldDB" id="A0A2S5ZFS0"/>
<dbReference type="OrthoDB" id="283083at2"/>
<name>A0A2S5ZFS0_9GAMM</name>
<dbReference type="EMBL" id="PSSX01000001">
    <property type="protein sequence ID" value="PPI86138.1"/>
    <property type="molecule type" value="Genomic_DNA"/>
</dbReference>
<dbReference type="Pfam" id="PF14316">
    <property type="entry name" value="DUF4381"/>
    <property type="match status" value="1"/>
</dbReference>
<keyword evidence="1" id="KW-0812">Transmembrane</keyword>
<evidence type="ECO:0000313" key="2">
    <source>
        <dbReference type="EMBL" id="PPI86138.1"/>
    </source>
</evidence>
<proteinExistence type="predicted"/>
<evidence type="ECO:0000256" key="1">
    <source>
        <dbReference type="SAM" id="Phobius"/>
    </source>
</evidence>
<dbReference type="InterPro" id="IPR025489">
    <property type="entry name" value="DUF4381"/>
</dbReference>
<dbReference type="Proteomes" id="UP000239917">
    <property type="component" value="Unassembled WGS sequence"/>
</dbReference>
<feature type="transmembrane region" description="Helical" evidence="1">
    <location>
        <begin position="28"/>
        <end position="47"/>
    </location>
</feature>
<keyword evidence="1" id="KW-0472">Membrane</keyword>
<keyword evidence="3" id="KW-1185">Reference proteome</keyword>